<accession>A0A540M713</accession>
<evidence type="ECO:0000313" key="2">
    <source>
        <dbReference type="Proteomes" id="UP000315295"/>
    </source>
</evidence>
<gene>
    <name evidence="1" type="ORF">C1H46_020103</name>
</gene>
<protein>
    <submittedName>
        <fullName evidence="1">Uncharacterized protein</fullName>
    </submittedName>
</protein>
<reference evidence="1 2" key="1">
    <citation type="journal article" date="2019" name="G3 (Bethesda)">
        <title>Sequencing of a Wild Apple (Malus baccata) Genome Unravels the Differences Between Cultivated and Wild Apple Species Regarding Disease Resistance and Cold Tolerance.</title>
        <authorList>
            <person name="Chen X."/>
        </authorList>
    </citation>
    <scope>NUCLEOTIDE SEQUENCE [LARGE SCALE GENOMIC DNA]</scope>
    <source>
        <strain evidence="2">cv. Shandingzi</strain>
        <tissue evidence="1">Leaves</tissue>
    </source>
</reference>
<organism evidence="1 2">
    <name type="scientific">Malus baccata</name>
    <name type="common">Siberian crab apple</name>
    <name type="synonym">Pyrus baccata</name>
    <dbReference type="NCBI Taxonomy" id="106549"/>
    <lineage>
        <taxon>Eukaryota</taxon>
        <taxon>Viridiplantae</taxon>
        <taxon>Streptophyta</taxon>
        <taxon>Embryophyta</taxon>
        <taxon>Tracheophyta</taxon>
        <taxon>Spermatophyta</taxon>
        <taxon>Magnoliopsida</taxon>
        <taxon>eudicotyledons</taxon>
        <taxon>Gunneridae</taxon>
        <taxon>Pentapetalae</taxon>
        <taxon>rosids</taxon>
        <taxon>fabids</taxon>
        <taxon>Rosales</taxon>
        <taxon>Rosaceae</taxon>
        <taxon>Amygdaloideae</taxon>
        <taxon>Maleae</taxon>
        <taxon>Malus</taxon>
    </lineage>
</organism>
<name>A0A540M713_MALBA</name>
<evidence type="ECO:0000313" key="1">
    <source>
        <dbReference type="EMBL" id="TQD94289.1"/>
    </source>
</evidence>
<proteinExistence type="predicted"/>
<keyword evidence="2" id="KW-1185">Reference proteome</keyword>
<dbReference type="Proteomes" id="UP000315295">
    <property type="component" value="Unassembled WGS sequence"/>
</dbReference>
<dbReference type="EMBL" id="VIEB01000347">
    <property type="protein sequence ID" value="TQD94289.1"/>
    <property type="molecule type" value="Genomic_DNA"/>
</dbReference>
<comment type="caution">
    <text evidence="1">The sequence shown here is derived from an EMBL/GenBank/DDBJ whole genome shotgun (WGS) entry which is preliminary data.</text>
</comment>
<dbReference type="AlphaFoldDB" id="A0A540M713"/>
<sequence>MYSDRPVPIRNWIPNLLSSLTSPPPTCISGMIDCHREGDLDMVSTFSIRSLDSSEYVTALMVWFMQA</sequence>